<keyword evidence="6" id="KW-1185">Reference proteome</keyword>
<evidence type="ECO:0000259" key="4">
    <source>
        <dbReference type="SMART" id="SM00226"/>
    </source>
</evidence>
<sequence>MHILFVCNGNVCRSVIAERLTRSIAVEYRLTGITAESAGTRALVGFPVEPRAAEAITGLGGNPGGFRARKLRPEHIDRADLVLTMTENIRDEVGDTAAGSNSRTFTLLEAYRIARVTGARTVADLHRHRHNLSRVGRENIADPVGLSAKAYCEVGDRIADALVPLLVALAPTATPGDRQWGRPPLVVQPNAAAPRLSPLVAAQHTGWYA</sequence>
<dbReference type="InterPro" id="IPR036196">
    <property type="entry name" value="Ptyr_pPase_sf"/>
</dbReference>
<reference evidence="5 6" key="1">
    <citation type="submission" date="2024-06" db="EMBL/GenBank/DDBJ databases">
        <title>The Natural Products Discovery Center: Release of the First 8490 Sequenced Strains for Exploring Actinobacteria Biosynthetic Diversity.</title>
        <authorList>
            <person name="Kalkreuter E."/>
            <person name="Kautsar S.A."/>
            <person name="Yang D."/>
            <person name="Bader C.D."/>
            <person name="Teijaro C.N."/>
            <person name="Fluegel L."/>
            <person name="Davis C.M."/>
            <person name="Simpson J.R."/>
            <person name="Lauterbach L."/>
            <person name="Steele A.D."/>
            <person name="Gui C."/>
            <person name="Meng S."/>
            <person name="Li G."/>
            <person name="Viehrig K."/>
            <person name="Ye F."/>
            <person name="Su P."/>
            <person name="Kiefer A.F."/>
            <person name="Nichols A."/>
            <person name="Cepeda A.J."/>
            <person name="Yan W."/>
            <person name="Fan B."/>
            <person name="Jiang Y."/>
            <person name="Adhikari A."/>
            <person name="Zheng C.-J."/>
            <person name="Schuster L."/>
            <person name="Cowan T.M."/>
            <person name="Smanski M.J."/>
            <person name="Chevrette M.G."/>
            <person name="De Carvalho L.P.S."/>
            <person name="Shen B."/>
        </authorList>
    </citation>
    <scope>NUCLEOTIDE SEQUENCE [LARGE SCALE GENOMIC DNA]</scope>
    <source>
        <strain evidence="5 6">NPDC019708</strain>
    </source>
</reference>
<gene>
    <name evidence="5" type="ORF">ABZ510_20775</name>
</gene>
<accession>A0ABV2WTR7</accession>
<keyword evidence="2" id="KW-0378">Hydrolase</keyword>
<comment type="similarity">
    <text evidence="1">Belongs to the low molecular weight phosphotyrosine protein phosphatase family.</text>
</comment>
<comment type="caution">
    <text evidence="5">The sequence shown here is derived from an EMBL/GenBank/DDBJ whole genome shotgun (WGS) entry which is preliminary data.</text>
</comment>
<organism evidence="5 6">
    <name type="scientific">Nocardia rhamnosiphila</name>
    <dbReference type="NCBI Taxonomy" id="426716"/>
    <lineage>
        <taxon>Bacteria</taxon>
        <taxon>Bacillati</taxon>
        <taxon>Actinomycetota</taxon>
        <taxon>Actinomycetes</taxon>
        <taxon>Mycobacteriales</taxon>
        <taxon>Nocardiaceae</taxon>
        <taxon>Nocardia</taxon>
    </lineage>
</organism>
<keyword evidence="3" id="KW-0904">Protein phosphatase</keyword>
<dbReference type="PANTHER" id="PTHR11717:SF31">
    <property type="entry name" value="LOW MOLECULAR WEIGHT PROTEIN-TYROSINE-PHOSPHATASE ETP-RELATED"/>
    <property type="match status" value="1"/>
</dbReference>
<proteinExistence type="inferred from homology"/>
<evidence type="ECO:0000256" key="1">
    <source>
        <dbReference type="ARBA" id="ARBA00011063"/>
    </source>
</evidence>
<evidence type="ECO:0000256" key="2">
    <source>
        <dbReference type="ARBA" id="ARBA00022801"/>
    </source>
</evidence>
<dbReference type="Proteomes" id="UP001550628">
    <property type="component" value="Unassembled WGS sequence"/>
</dbReference>
<dbReference type="SUPFAM" id="SSF52788">
    <property type="entry name" value="Phosphotyrosine protein phosphatases I"/>
    <property type="match status" value="1"/>
</dbReference>
<dbReference type="InterPro" id="IPR050438">
    <property type="entry name" value="LMW_PTPase"/>
</dbReference>
<dbReference type="Pfam" id="PF01451">
    <property type="entry name" value="LMWPc"/>
    <property type="match status" value="1"/>
</dbReference>
<dbReference type="Gene3D" id="3.40.50.2300">
    <property type="match status" value="1"/>
</dbReference>
<dbReference type="RefSeq" id="WP_356956015.1">
    <property type="nucleotide sequence ID" value="NZ_JBEYBD010000005.1"/>
</dbReference>
<dbReference type="EMBL" id="JBEYBF010000014">
    <property type="protein sequence ID" value="MEU1954287.1"/>
    <property type="molecule type" value="Genomic_DNA"/>
</dbReference>
<dbReference type="InterPro" id="IPR023485">
    <property type="entry name" value="Ptyr_pPase"/>
</dbReference>
<protein>
    <submittedName>
        <fullName evidence="5">Low molecular weight phosphatase family protein</fullName>
    </submittedName>
</protein>
<dbReference type="InterPro" id="IPR017867">
    <property type="entry name" value="Tyr_phospatase_low_mol_wt"/>
</dbReference>
<evidence type="ECO:0000256" key="3">
    <source>
        <dbReference type="ARBA" id="ARBA00022912"/>
    </source>
</evidence>
<dbReference type="PRINTS" id="PR00719">
    <property type="entry name" value="LMWPTPASE"/>
</dbReference>
<dbReference type="SMART" id="SM00226">
    <property type="entry name" value="LMWPc"/>
    <property type="match status" value="1"/>
</dbReference>
<feature type="domain" description="Phosphotyrosine protein phosphatase I" evidence="4">
    <location>
        <begin position="1"/>
        <end position="168"/>
    </location>
</feature>
<evidence type="ECO:0000313" key="6">
    <source>
        <dbReference type="Proteomes" id="UP001550628"/>
    </source>
</evidence>
<dbReference type="PANTHER" id="PTHR11717">
    <property type="entry name" value="LOW MOLECULAR WEIGHT PROTEIN TYROSINE PHOSPHATASE"/>
    <property type="match status" value="1"/>
</dbReference>
<name>A0ABV2WTR7_9NOCA</name>
<evidence type="ECO:0000313" key="5">
    <source>
        <dbReference type="EMBL" id="MEU1954287.1"/>
    </source>
</evidence>